<accession>A0A9P7QII7</accession>
<proteinExistence type="predicted"/>
<protein>
    <submittedName>
        <fullName evidence="1">Uncharacterized protein</fullName>
    </submittedName>
</protein>
<gene>
    <name evidence="1" type="ORF">E4U09_001883</name>
</gene>
<sequence>MSRTVEAKCNSAVPLKVQTYRDVVETLSRRSLGESFEGWVSTVLSGKQHTVALGAEIPRP</sequence>
<dbReference type="AlphaFoldDB" id="A0A9P7QII7"/>
<comment type="caution">
    <text evidence="1">The sequence shown here is derived from an EMBL/GenBank/DDBJ whole genome shotgun (WGS) entry which is preliminary data.</text>
</comment>
<reference evidence="1 2" key="1">
    <citation type="journal article" date="2020" name="bioRxiv">
        <title>Whole genome comparisons of ergot fungi reveals the divergence and evolution of species within the genus Claviceps are the result of varying mechanisms driving genome evolution and host range expansion.</title>
        <authorList>
            <person name="Wyka S.A."/>
            <person name="Mondo S.J."/>
            <person name="Liu M."/>
            <person name="Dettman J."/>
            <person name="Nalam V."/>
            <person name="Broders K.D."/>
        </authorList>
    </citation>
    <scope>NUCLEOTIDE SEQUENCE [LARGE SCALE GENOMIC DNA]</scope>
    <source>
        <strain evidence="1 2">Clav52</strain>
    </source>
</reference>
<evidence type="ECO:0000313" key="1">
    <source>
        <dbReference type="EMBL" id="KAG6296071.1"/>
    </source>
</evidence>
<dbReference type="EMBL" id="SRRH01000178">
    <property type="protein sequence ID" value="KAG6296071.1"/>
    <property type="molecule type" value="Genomic_DNA"/>
</dbReference>
<dbReference type="Proteomes" id="UP000707071">
    <property type="component" value="Unassembled WGS sequence"/>
</dbReference>
<evidence type="ECO:0000313" key="2">
    <source>
        <dbReference type="Proteomes" id="UP000707071"/>
    </source>
</evidence>
<name>A0A9P7QII7_9HYPO</name>
<keyword evidence="2" id="KW-1185">Reference proteome</keyword>
<organism evidence="1 2">
    <name type="scientific">Claviceps aff. purpurea</name>
    <dbReference type="NCBI Taxonomy" id="1967640"/>
    <lineage>
        <taxon>Eukaryota</taxon>
        <taxon>Fungi</taxon>
        <taxon>Dikarya</taxon>
        <taxon>Ascomycota</taxon>
        <taxon>Pezizomycotina</taxon>
        <taxon>Sordariomycetes</taxon>
        <taxon>Hypocreomycetidae</taxon>
        <taxon>Hypocreales</taxon>
        <taxon>Clavicipitaceae</taxon>
        <taxon>Claviceps</taxon>
    </lineage>
</organism>